<dbReference type="Gene3D" id="3.30.1330.230">
    <property type="match status" value="1"/>
</dbReference>
<reference evidence="2 3" key="1">
    <citation type="submission" date="2018-08" db="EMBL/GenBank/DDBJ databases">
        <title>Isolation, diversity and antifungal activity of Actinobacteria from wheat.</title>
        <authorList>
            <person name="Han C."/>
        </authorList>
    </citation>
    <scope>NUCLEOTIDE SEQUENCE [LARGE SCALE GENOMIC DNA]</scope>
    <source>
        <strain evidence="2 3">NEAU-YY421</strain>
    </source>
</reference>
<dbReference type="PANTHER" id="PTHR37809:SF1">
    <property type="entry name" value="RIBOSOMAL PROTEIN S12 METHYLTHIOTRANSFERASE ACCESSORY FACTOR YCAO"/>
    <property type="match status" value="1"/>
</dbReference>
<proteinExistence type="predicted"/>
<dbReference type="Proteomes" id="UP000263094">
    <property type="component" value="Unassembled WGS sequence"/>
</dbReference>
<dbReference type="InterPro" id="IPR003776">
    <property type="entry name" value="YcaO-like_dom"/>
</dbReference>
<evidence type="ECO:0000313" key="2">
    <source>
        <dbReference type="EMBL" id="RFU86766.1"/>
    </source>
</evidence>
<dbReference type="Pfam" id="PF02624">
    <property type="entry name" value="YcaO"/>
    <property type="match status" value="1"/>
</dbReference>
<evidence type="ECO:0000313" key="3">
    <source>
        <dbReference type="Proteomes" id="UP000263094"/>
    </source>
</evidence>
<dbReference type="PANTHER" id="PTHR37809">
    <property type="entry name" value="RIBOSOMAL PROTEIN S12 METHYLTHIOTRANSFERASE ACCESSORY FACTOR YCAO"/>
    <property type="match status" value="1"/>
</dbReference>
<gene>
    <name evidence="2" type="ORF">DY218_10350</name>
</gene>
<comment type="caution">
    <text evidence="2">The sequence shown here is derived from an EMBL/GenBank/DDBJ whole genome shotgun (WGS) entry which is preliminary data.</text>
</comment>
<feature type="domain" description="YcaO" evidence="1">
    <location>
        <begin position="63"/>
        <end position="383"/>
    </location>
</feature>
<dbReference type="PROSITE" id="PS51664">
    <property type="entry name" value="YCAO"/>
    <property type="match status" value="1"/>
</dbReference>
<dbReference type="Gene3D" id="3.30.160.660">
    <property type="match status" value="1"/>
</dbReference>
<dbReference type="OrthoDB" id="109999at2"/>
<evidence type="ECO:0000259" key="1">
    <source>
        <dbReference type="PROSITE" id="PS51664"/>
    </source>
</evidence>
<dbReference type="NCBIfam" id="TIGR00702">
    <property type="entry name" value="YcaO-type kinase domain"/>
    <property type="match status" value="1"/>
</dbReference>
<accession>A0A372M752</accession>
<name>A0A372M752_9ACTN</name>
<protein>
    <recommendedName>
        <fullName evidence="1">YcaO domain-containing protein</fullName>
    </recommendedName>
</protein>
<organism evidence="2 3">
    <name type="scientific">Streptomyces triticagri</name>
    <dbReference type="NCBI Taxonomy" id="2293568"/>
    <lineage>
        <taxon>Bacteria</taxon>
        <taxon>Bacillati</taxon>
        <taxon>Actinomycetota</taxon>
        <taxon>Actinomycetes</taxon>
        <taxon>Kitasatosporales</taxon>
        <taxon>Streptomycetaceae</taxon>
        <taxon>Streptomyces</taxon>
    </lineage>
</organism>
<dbReference type="EMBL" id="QUAK01000056">
    <property type="protein sequence ID" value="RFU86766.1"/>
    <property type="molecule type" value="Genomic_DNA"/>
</dbReference>
<dbReference type="AlphaFoldDB" id="A0A372M752"/>
<dbReference type="Gene3D" id="3.30.40.250">
    <property type="match status" value="1"/>
</dbReference>
<sequence>MVDIRFDGTHRVRHPEETWTILDRLRTSFGVTRIADVTGLDTLGIPVALAVRPAARTRTVAPGGGTSPLLARVAAAMAAVERWHAEYACPAAGPQHAPAAGLQLPYDVRELPQQPGGLLGRHTPLDWVPADDAVTGAASWVPRDCVALDDEADGTWRPPMLRTTAAGLAGGNSYDEAVSHALYELIERRSTAALDAVPAQERAYVDPASVGDPVCAALLERIEESGTRVRIEYVHNDWDLPCFTAHLWSWEFPVPAYGSGAHSSPTVALQRALTEAARDRLAELTGAHEELRPDSAAPGEPAGRRVTWTELCCVFPRPPGFAEDTQERLWLARRIAGVAGRPPLVVDLSTRPEFSVVKVVAPGLGDLTRGPDGIRAPEPEAAP</sequence>
<keyword evidence="3" id="KW-1185">Reference proteome</keyword>